<evidence type="ECO:0000313" key="3">
    <source>
        <dbReference type="EMBL" id="CAE0433170.1"/>
    </source>
</evidence>
<dbReference type="InterPro" id="IPR032171">
    <property type="entry name" value="COR-A"/>
</dbReference>
<organism evidence="3">
    <name type="scientific">Aplanochytrium stocchinoi</name>
    <dbReference type="NCBI Taxonomy" id="215587"/>
    <lineage>
        <taxon>Eukaryota</taxon>
        <taxon>Sar</taxon>
        <taxon>Stramenopiles</taxon>
        <taxon>Bigyra</taxon>
        <taxon>Labyrinthulomycetes</taxon>
        <taxon>Thraustochytrida</taxon>
        <taxon>Thraustochytriidae</taxon>
        <taxon>Aplanochytrium</taxon>
    </lineage>
</organism>
<dbReference type="InterPro" id="IPR027417">
    <property type="entry name" value="P-loop_NTPase"/>
</dbReference>
<dbReference type="EMBL" id="HBIN01004895">
    <property type="protein sequence ID" value="CAE0433170.1"/>
    <property type="molecule type" value="Transcribed_RNA"/>
</dbReference>
<accession>A0A7S3PFJ1</accession>
<proteinExistence type="predicted"/>
<feature type="domain" description="COR" evidence="2">
    <location>
        <begin position="168"/>
        <end position="327"/>
    </location>
</feature>
<protein>
    <recommendedName>
        <fullName evidence="2">COR domain-containing protein</fullName>
    </recommendedName>
</protein>
<evidence type="ECO:0000259" key="2">
    <source>
        <dbReference type="Pfam" id="PF16095"/>
    </source>
</evidence>
<dbReference type="Gene3D" id="3.40.50.300">
    <property type="entry name" value="P-loop containing nucleotide triphosphate hydrolases"/>
    <property type="match status" value="1"/>
</dbReference>
<gene>
    <name evidence="3" type="ORF">ASTO00021_LOCUS3491</name>
</gene>
<dbReference type="AlphaFoldDB" id="A0A7S3PFJ1"/>
<reference evidence="3" key="1">
    <citation type="submission" date="2021-01" db="EMBL/GenBank/DDBJ databases">
        <authorList>
            <person name="Corre E."/>
            <person name="Pelletier E."/>
            <person name="Niang G."/>
            <person name="Scheremetjew M."/>
            <person name="Finn R."/>
            <person name="Kale V."/>
            <person name="Holt S."/>
            <person name="Cochrane G."/>
            <person name="Meng A."/>
            <person name="Brown T."/>
            <person name="Cohen L."/>
        </authorList>
    </citation>
    <scope>NUCLEOTIDE SEQUENCE</scope>
    <source>
        <strain evidence="3">GSBS06</strain>
    </source>
</reference>
<sequence>MHHSFLTASGIYVLTFSLENLLLKGEFSQVNTIRYLNYWLKSIKYHSPGASLMLIGTHLDSVKESVSDLQKEMSHVDNILGMIVYPKLQVGKEAIKMKGAIDAANDFAKTLDEQGGTVTDRKLNVLQDDKRLFFAVDLSGSNNKTVEAVRKKLDESAPKQEYFAKSVPAKWMKFLDLMITDGHNWIEASKVKACAAETLKGSDDIEKETVQALDLLHELGYIIHITNLKSYKGCVITNPHWLVDATTKIMYNEDVKKFDDDQAAKAGLSEDVKNGLKKGLISRNLLEFLWGEQDVGFFLKFLEQNLLMCRWGFDKDKKKPNYIVPSLVPRMNSRVDGPDSIDKSELKAYFTFGNYLTLGVFERLVCQVIQSTLSGFPESKAPKIYAGYSHHYLGDDFEFALRRENNFIVCSVLSSKKAPIKCVTRLLKMFQKLGDLLGKGFSVNTSLIVDKEYVEYSQVKAKKMAPWY</sequence>
<evidence type="ECO:0000256" key="1">
    <source>
        <dbReference type="ARBA" id="ARBA00022737"/>
    </source>
</evidence>
<keyword evidence="1" id="KW-0677">Repeat</keyword>
<name>A0A7S3PFJ1_9STRA</name>
<dbReference type="Pfam" id="PF16095">
    <property type="entry name" value="COR-A"/>
    <property type="match status" value="1"/>
</dbReference>